<reference evidence="3" key="1">
    <citation type="journal article" date="2019" name="Int. J. Syst. Evol. Microbiol.">
        <title>The Global Catalogue of Microorganisms (GCM) 10K type strain sequencing project: providing services to taxonomists for standard genome sequencing and annotation.</title>
        <authorList>
            <consortium name="The Broad Institute Genomics Platform"/>
            <consortium name="The Broad Institute Genome Sequencing Center for Infectious Disease"/>
            <person name="Wu L."/>
            <person name="Ma J."/>
        </authorList>
    </citation>
    <scope>NUCLEOTIDE SEQUENCE [LARGE SCALE GENOMIC DNA]</scope>
    <source>
        <strain evidence="3">KCTC 62164</strain>
    </source>
</reference>
<dbReference type="InterPro" id="IPR003812">
    <property type="entry name" value="Fido"/>
</dbReference>
<dbReference type="EMBL" id="JBHRSL010000010">
    <property type="protein sequence ID" value="MFC3052281.1"/>
    <property type="molecule type" value="Genomic_DNA"/>
</dbReference>
<sequence>MFAPKYKITAEITNCLMDIEASRQAVSGMPVTLAVLNSLRESARLTSTHYSTQIEGNRLTQEQVADVIKGNSFPNRKRDESEVKNYYKALAYVDTLIENTETVLSEQNLKTIHGLVMDGRERPTKYRDGQNVIRNSSSGDIVYMPPEASDVTVLMQELVIWVNDQMQQSELPAPVIAGIAHYQFATIHPYYDGNGRTARLLTNLILHKSGYGLKGIYSLEEYYAKDLQSYYEALTVGPSHNYYMGRETSDITAWVAYFCRGMAEAFAAVRLKTAEAAKETSQTDQSYLLRELETRQKLILALFRESRFITTLEIAEALKLHRRTALNLCKQWVEDGFLVLHGTAKKSTKYELAAKWITLIQ</sequence>
<dbReference type="InterPro" id="IPR036597">
    <property type="entry name" value="Fido-like_dom_sf"/>
</dbReference>
<dbReference type="Proteomes" id="UP001595444">
    <property type="component" value="Unassembled WGS sequence"/>
</dbReference>
<dbReference type="InterPro" id="IPR040198">
    <property type="entry name" value="Fido_containing"/>
</dbReference>
<dbReference type="PROSITE" id="PS51459">
    <property type="entry name" value="FIDO"/>
    <property type="match status" value="1"/>
</dbReference>
<dbReference type="RefSeq" id="WP_194214042.1">
    <property type="nucleotide sequence ID" value="NZ_CP061205.1"/>
</dbReference>
<keyword evidence="3" id="KW-1185">Reference proteome</keyword>
<dbReference type="PANTHER" id="PTHR13504:SF38">
    <property type="entry name" value="FIDO DOMAIN-CONTAINING PROTEIN"/>
    <property type="match status" value="1"/>
</dbReference>
<evidence type="ECO:0000313" key="2">
    <source>
        <dbReference type="EMBL" id="MFC3052281.1"/>
    </source>
</evidence>
<accession>A0ABV7D5C5</accession>
<name>A0ABV7D5C5_9PROT</name>
<feature type="domain" description="Fido" evidence="1">
    <location>
        <begin position="104"/>
        <end position="257"/>
    </location>
</feature>
<dbReference type="SUPFAM" id="SSF140931">
    <property type="entry name" value="Fic-like"/>
    <property type="match status" value="1"/>
</dbReference>
<evidence type="ECO:0000313" key="3">
    <source>
        <dbReference type="Proteomes" id="UP001595444"/>
    </source>
</evidence>
<dbReference type="Gene3D" id="1.10.3290.10">
    <property type="entry name" value="Fido-like domain"/>
    <property type="match status" value="1"/>
</dbReference>
<organism evidence="2 3">
    <name type="scientific">Kordiimonas pumila</name>
    <dbReference type="NCBI Taxonomy" id="2161677"/>
    <lineage>
        <taxon>Bacteria</taxon>
        <taxon>Pseudomonadati</taxon>
        <taxon>Pseudomonadota</taxon>
        <taxon>Alphaproteobacteria</taxon>
        <taxon>Kordiimonadales</taxon>
        <taxon>Kordiimonadaceae</taxon>
        <taxon>Kordiimonas</taxon>
    </lineage>
</organism>
<proteinExistence type="predicted"/>
<dbReference type="Pfam" id="PF02661">
    <property type="entry name" value="Fic"/>
    <property type="match status" value="1"/>
</dbReference>
<gene>
    <name evidence="2" type="ORF">ACFOKA_10235</name>
</gene>
<evidence type="ECO:0000259" key="1">
    <source>
        <dbReference type="PROSITE" id="PS51459"/>
    </source>
</evidence>
<dbReference type="PANTHER" id="PTHR13504">
    <property type="entry name" value="FIDO DOMAIN-CONTAINING PROTEIN DDB_G0283145"/>
    <property type="match status" value="1"/>
</dbReference>
<comment type="caution">
    <text evidence="2">The sequence shown here is derived from an EMBL/GenBank/DDBJ whole genome shotgun (WGS) entry which is preliminary data.</text>
</comment>
<protein>
    <submittedName>
        <fullName evidence="2">Fic family protein</fullName>
    </submittedName>
</protein>